<name>A0A2C9UF36_MANES</name>
<dbReference type="AlphaFoldDB" id="A0A2C9UF36"/>
<accession>A0A2C9UF36</accession>
<organism evidence="1">
    <name type="scientific">Manihot esculenta</name>
    <name type="common">Cassava</name>
    <name type="synonym">Jatropha manihot</name>
    <dbReference type="NCBI Taxonomy" id="3983"/>
    <lineage>
        <taxon>Eukaryota</taxon>
        <taxon>Viridiplantae</taxon>
        <taxon>Streptophyta</taxon>
        <taxon>Embryophyta</taxon>
        <taxon>Tracheophyta</taxon>
        <taxon>Spermatophyta</taxon>
        <taxon>Magnoliopsida</taxon>
        <taxon>eudicotyledons</taxon>
        <taxon>Gunneridae</taxon>
        <taxon>Pentapetalae</taxon>
        <taxon>rosids</taxon>
        <taxon>fabids</taxon>
        <taxon>Malpighiales</taxon>
        <taxon>Euphorbiaceae</taxon>
        <taxon>Crotonoideae</taxon>
        <taxon>Manihoteae</taxon>
        <taxon>Manihot</taxon>
    </lineage>
</organism>
<protein>
    <submittedName>
        <fullName evidence="1">Uncharacterized protein</fullName>
    </submittedName>
</protein>
<evidence type="ECO:0000313" key="1">
    <source>
        <dbReference type="EMBL" id="OAY28990.1"/>
    </source>
</evidence>
<sequence length="49" mass="5226">MQNINTTSMGYLMSNSGITKSQTKHTGITTNKSAAVVTITGNAIQEPRK</sequence>
<proteinExistence type="predicted"/>
<reference evidence="1" key="1">
    <citation type="submission" date="2016-02" db="EMBL/GenBank/DDBJ databases">
        <title>WGS assembly of Manihot esculenta.</title>
        <authorList>
            <person name="Bredeson J.V."/>
            <person name="Prochnik S.E."/>
            <person name="Lyons J.B."/>
            <person name="Schmutz J."/>
            <person name="Grimwood J."/>
            <person name="Vrebalov J."/>
            <person name="Bart R.S."/>
            <person name="Amuge T."/>
            <person name="Ferguson M.E."/>
            <person name="Green R."/>
            <person name="Putnam N."/>
            <person name="Stites J."/>
            <person name="Rounsley S."/>
            <person name="Rokhsar D.S."/>
        </authorList>
    </citation>
    <scope>NUCLEOTIDE SEQUENCE [LARGE SCALE GENOMIC DNA]</scope>
    <source>
        <tissue evidence="1">Leaf</tissue>
    </source>
</reference>
<dbReference type="EMBL" id="CM004401">
    <property type="protein sequence ID" value="OAY28990.1"/>
    <property type="molecule type" value="Genomic_DNA"/>
</dbReference>
<gene>
    <name evidence="1" type="ORF">MANES_15G109400</name>
</gene>